<dbReference type="PROSITE" id="PS50404">
    <property type="entry name" value="GST_NTER"/>
    <property type="match status" value="1"/>
</dbReference>
<dbReference type="InterPro" id="IPR036249">
    <property type="entry name" value="Thioredoxin-like_sf"/>
</dbReference>
<dbReference type="OrthoDB" id="4951845at2759"/>
<dbReference type="AlphaFoldDB" id="A0A7D9DSM2"/>
<proteinExistence type="predicted"/>
<protein>
    <submittedName>
        <fullName evidence="1">Glutathione S-transferase</fullName>
    </submittedName>
</protein>
<evidence type="ECO:0000313" key="1">
    <source>
        <dbReference type="EMBL" id="CAB3992548.1"/>
    </source>
</evidence>
<dbReference type="Proteomes" id="UP001152795">
    <property type="component" value="Unassembled WGS sequence"/>
</dbReference>
<name>A0A7D9DSM2_PARCT</name>
<evidence type="ECO:0000313" key="2">
    <source>
        <dbReference type="Proteomes" id="UP001152795"/>
    </source>
</evidence>
<comment type="caution">
    <text evidence="1">The sequence shown here is derived from an EMBL/GenBank/DDBJ whole genome shotgun (WGS) entry which is preliminary data.</text>
</comment>
<dbReference type="EMBL" id="CACRXK020002073">
    <property type="protein sequence ID" value="CAB3992548.1"/>
    <property type="molecule type" value="Genomic_DNA"/>
</dbReference>
<reference evidence="1" key="1">
    <citation type="submission" date="2020-04" db="EMBL/GenBank/DDBJ databases">
        <authorList>
            <person name="Alioto T."/>
            <person name="Alioto T."/>
            <person name="Gomez Garrido J."/>
        </authorList>
    </citation>
    <scope>NUCLEOTIDE SEQUENCE</scope>
    <source>
        <strain evidence="1">A484AB</strain>
    </source>
</reference>
<dbReference type="CDD" id="cd03039">
    <property type="entry name" value="GST_N_Sigma_like"/>
    <property type="match status" value="1"/>
</dbReference>
<gene>
    <name evidence="1" type="ORF">PACLA_8A058611</name>
</gene>
<dbReference type="SUPFAM" id="SSF52833">
    <property type="entry name" value="Thioredoxin-like"/>
    <property type="match status" value="1"/>
</dbReference>
<dbReference type="Gene3D" id="1.20.1050.130">
    <property type="match status" value="1"/>
</dbReference>
<sequence length="120" mass="13185">MALGTQLIFALIAAAIALYYSGRSKTLIDSIDKAIFGSYGCIPAPNIEELTLQYFKTRGRAESIRMILQDNNIPYSEVNFSGDEWMEIKKIGIETGTFTFGQVPAITTKSGFSLVQSMGM</sequence>
<accession>A0A7D9DSM2</accession>
<organism evidence="1 2">
    <name type="scientific">Paramuricea clavata</name>
    <name type="common">Red gorgonian</name>
    <name type="synonym">Violescent sea-whip</name>
    <dbReference type="NCBI Taxonomy" id="317549"/>
    <lineage>
        <taxon>Eukaryota</taxon>
        <taxon>Metazoa</taxon>
        <taxon>Cnidaria</taxon>
        <taxon>Anthozoa</taxon>
        <taxon>Octocorallia</taxon>
        <taxon>Malacalcyonacea</taxon>
        <taxon>Plexauridae</taxon>
        <taxon>Paramuricea</taxon>
    </lineage>
</organism>
<keyword evidence="2" id="KW-1185">Reference proteome</keyword>
<dbReference type="InterPro" id="IPR004045">
    <property type="entry name" value="Glutathione_S-Trfase_N"/>
</dbReference>